<feature type="domain" description="3-dehydroquinate synthase C-terminal" evidence="11">
    <location>
        <begin position="203"/>
        <end position="345"/>
    </location>
</feature>
<dbReference type="FunFam" id="3.40.50.1970:FF:000007">
    <property type="entry name" value="Pentafunctional AROM polypeptide"/>
    <property type="match status" value="1"/>
</dbReference>
<dbReference type="InterPro" id="IPR050071">
    <property type="entry name" value="Dehydroquinate_synthase"/>
</dbReference>
<dbReference type="InterPro" id="IPR056179">
    <property type="entry name" value="DHQS_C"/>
</dbReference>
<dbReference type="Gene3D" id="1.20.1090.10">
    <property type="entry name" value="Dehydroquinate synthase-like - alpha domain"/>
    <property type="match status" value="1"/>
</dbReference>
<keyword evidence="4" id="KW-0479">Metal-binding</keyword>
<dbReference type="GO" id="GO:0046872">
    <property type="term" value="F:metal ion binding"/>
    <property type="evidence" value="ECO:0007669"/>
    <property type="project" value="UniProtKB-KW"/>
</dbReference>
<comment type="cofactor">
    <cofactor evidence="2">
        <name>Co(2+)</name>
        <dbReference type="ChEBI" id="CHEBI:48828"/>
    </cofactor>
</comment>
<dbReference type="Gene3D" id="3.40.50.1970">
    <property type="match status" value="1"/>
</dbReference>
<evidence type="ECO:0000256" key="6">
    <source>
        <dbReference type="ARBA" id="ARBA00022833"/>
    </source>
</evidence>
<evidence type="ECO:0000256" key="9">
    <source>
        <dbReference type="ARBA" id="ARBA00023285"/>
    </source>
</evidence>
<evidence type="ECO:0000256" key="7">
    <source>
        <dbReference type="ARBA" id="ARBA00023027"/>
    </source>
</evidence>
<dbReference type="GO" id="GO:0009073">
    <property type="term" value="P:aromatic amino acid family biosynthetic process"/>
    <property type="evidence" value="ECO:0007669"/>
    <property type="project" value="InterPro"/>
</dbReference>
<keyword evidence="8" id="KW-0456">Lyase</keyword>
<dbReference type="Pfam" id="PF01761">
    <property type="entry name" value="DHQ_synthase"/>
    <property type="match status" value="1"/>
</dbReference>
<dbReference type="RefSeq" id="WP_270028825.1">
    <property type="nucleotide sequence ID" value="NZ_JAPDDP010000074.1"/>
</dbReference>
<keyword evidence="9" id="KW-0170">Cobalt</keyword>
<evidence type="ECO:0000256" key="3">
    <source>
        <dbReference type="ARBA" id="ARBA00001947"/>
    </source>
</evidence>
<comment type="caution">
    <text evidence="12">The sequence shown here is derived from an EMBL/GenBank/DDBJ whole genome shotgun (WGS) entry which is preliminary data.</text>
</comment>
<reference evidence="12" key="1">
    <citation type="submission" date="2022-10" db="EMBL/GenBank/DDBJ databases">
        <title>The WGS of Solirubrobacter phytolaccae KCTC 29190.</title>
        <authorList>
            <person name="Jiang Z."/>
        </authorList>
    </citation>
    <scope>NUCLEOTIDE SEQUENCE</scope>
    <source>
        <strain evidence="12">KCTC 29190</strain>
    </source>
</reference>
<dbReference type="Pfam" id="PF24621">
    <property type="entry name" value="DHQS_C"/>
    <property type="match status" value="1"/>
</dbReference>
<evidence type="ECO:0000259" key="10">
    <source>
        <dbReference type="Pfam" id="PF01761"/>
    </source>
</evidence>
<dbReference type="GO" id="GO:0000166">
    <property type="term" value="F:nucleotide binding"/>
    <property type="evidence" value="ECO:0007669"/>
    <property type="project" value="UniProtKB-KW"/>
</dbReference>
<dbReference type="InterPro" id="IPR030960">
    <property type="entry name" value="DHQS/DOIS_N"/>
</dbReference>
<name>A0A9X3NFL5_9ACTN</name>
<comment type="cofactor">
    <cofactor evidence="3">
        <name>Zn(2+)</name>
        <dbReference type="ChEBI" id="CHEBI:29105"/>
    </cofactor>
</comment>
<evidence type="ECO:0000256" key="8">
    <source>
        <dbReference type="ARBA" id="ARBA00023239"/>
    </source>
</evidence>
<dbReference type="Proteomes" id="UP001147653">
    <property type="component" value="Unassembled WGS sequence"/>
</dbReference>
<dbReference type="CDD" id="cd08195">
    <property type="entry name" value="DHQS"/>
    <property type="match status" value="1"/>
</dbReference>
<evidence type="ECO:0000256" key="5">
    <source>
        <dbReference type="ARBA" id="ARBA00022741"/>
    </source>
</evidence>
<dbReference type="PIRSF" id="PIRSF001455">
    <property type="entry name" value="DHQ_synth"/>
    <property type="match status" value="1"/>
</dbReference>
<evidence type="ECO:0000313" key="13">
    <source>
        <dbReference type="Proteomes" id="UP001147653"/>
    </source>
</evidence>
<evidence type="ECO:0000259" key="11">
    <source>
        <dbReference type="Pfam" id="PF24621"/>
    </source>
</evidence>
<accession>A0A9X3NFL5</accession>
<evidence type="ECO:0000256" key="1">
    <source>
        <dbReference type="ARBA" id="ARBA00001911"/>
    </source>
</evidence>
<dbReference type="PANTHER" id="PTHR43622:SF1">
    <property type="entry name" value="3-DEHYDROQUINATE SYNTHASE"/>
    <property type="match status" value="1"/>
</dbReference>
<dbReference type="AlphaFoldDB" id="A0A9X3NFL5"/>
<keyword evidence="13" id="KW-1185">Reference proteome</keyword>
<protein>
    <submittedName>
        <fullName evidence="12">3-dehydroquinate synthase</fullName>
    </submittedName>
</protein>
<proteinExistence type="predicted"/>
<organism evidence="12 13">
    <name type="scientific">Solirubrobacter phytolaccae</name>
    <dbReference type="NCBI Taxonomy" id="1404360"/>
    <lineage>
        <taxon>Bacteria</taxon>
        <taxon>Bacillati</taxon>
        <taxon>Actinomycetota</taxon>
        <taxon>Thermoleophilia</taxon>
        <taxon>Solirubrobacterales</taxon>
        <taxon>Solirubrobacteraceae</taxon>
        <taxon>Solirubrobacter</taxon>
    </lineage>
</organism>
<evidence type="ECO:0000256" key="4">
    <source>
        <dbReference type="ARBA" id="ARBA00022723"/>
    </source>
</evidence>
<gene>
    <name evidence="12" type="ORF">OJ997_28980</name>
</gene>
<evidence type="ECO:0000256" key="2">
    <source>
        <dbReference type="ARBA" id="ARBA00001941"/>
    </source>
</evidence>
<keyword evidence="5" id="KW-0547">Nucleotide-binding</keyword>
<evidence type="ECO:0000313" key="12">
    <source>
        <dbReference type="EMBL" id="MDA0184374.1"/>
    </source>
</evidence>
<dbReference type="EMBL" id="JAPDDP010000074">
    <property type="protein sequence ID" value="MDA0184374.1"/>
    <property type="molecule type" value="Genomic_DNA"/>
</dbReference>
<dbReference type="InterPro" id="IPR030963">
    <property type="entry name" value="DHQ_synth_fam"/>
</dbReference>
<sequence>MDTATITGLRVEDAIAMPRADECVVAHARREEQYAVHVTRDADATDAALRERLDGVGTVAVIADETVDALYGVELRSRLRALDVDVLARTVPAGEHSKSLDRAVELWHWLAESPLGRRDLVLCFGGGVICDMGGWVASVYMRGVPYVNLPTTLLAMVDGALGGKVAVNHPVAKNLLGAFQQPAGVVCQLDLLRSLEARQLGAGIAECIKKGVIASPAYFAFIERAAPALMAGDASALEALVRAAAAIKTALIERDPYEVDLRRPLNFGHTIGHPLETVTGYAPLLHGEAVAFGMAVEATVAARRGWLDDHVLDRLLRLLDACGLPAHADALPPGVTADALITAMEKVRLIRAGSLRWVLPVALGETVIADDVTEAEVRAALADCGVR</sequence>
<comment type="cofactor">
    <cofactor evidence="1">
        <name>NAD(+)</name>
        <dbReference type="ChEBI" id="CHEBI:57540"/>
    </cofactor>
</comment>
<dbReference type="PANTHER" id="PTHR43622">
    <property type="entry name" value="3-DEHYDROQUINATE SYNTHASE"/>
    <property type="match status" value="1"/>
</dbReference>
<feature type="domain" description="3-dehydroquinate synthase N-terminal" evidence="10">
    <location>
        <begin position="90"/>
        <end position="200"/>
    </location>
</feature>
<dbReference type="GO" id="GO:0003856">
    <property type="term" value="F:3-dehydroquinate synthase activity"/>
    <property type="evidence" value="ECO:0007669"/>
    <property type="project" value="TreeGrafter"/>
</dbReference>
<keyword evidence="6" id="KW-0862">Zinc</keyword>
<keyword evidence="7" id="KW-0520">NAD</keyword>
<dbReference type="SUPFAM" id="SSF56796">
    <property type="entry name" value="Dehydroquinate synthase-like"/>
    <property type="match status" value="1"/>
</dbReference>